<keyword evidence="2" id="KW-0560">Oxidoreductase</keyword>
<evidence type="ECO:0000313" key="4">
    <source>
        <dbReference type="Proteomes" id="UP001158576"/>
    </source>
</evidence>
<dbReference type="PANTHER" id="PTHR24320">
    <property type="entry name" value="RETINOL DEHYDROGENASE"/>
    <property type="match status" value="1"/>
</dbReference>
<evidence type="ECO:0000313" key="3">
    <source>
        <dbReference type="EMBL" id="CAG5081213.1"/>
    </source>
</evidence>
<name>A0ABN7RRL3_OIKDI</name>
<dbReference type="PANTHER" id="PTHR24320:SF148">
    <property type="entry name" value="NAD(P)-BINDING ROSSMANN-FOLD SUPERFAMILY PROTEIN"/>
    <property type="match status" value="1"/>
</dbReference>
<organism evidence="3 4">
    <name type="scientific">Oikopleura dioica</name>
    <name type="common">Tunicate</name>
    <dbReference type="NCBI Taxonomy" id="34765"/>
    <lineage>
        <taxon>Eukaryota</taxon>
        <taxon>Metazoa</taxon>
        <taxon>Chordata</taxon>
        <taxon>Tunicata</taxon>
        <taxon>Appendicularia</taxon>
        <taxon>Copelata</taxon>
        <taxon>Oikopleuridae</taxon>
        <taxon>Oikopleura</taxon>
    </lineage>
</organism>
<dbReference type="EMBL" id="OU015568">
    <property type="protein sequence ID" value="CAG5081213.1"/>
    <property type="molecule type" value="Genomic_DNA"/>
</dbReference>
<dbReference type="Gene3D" id="3.40.50.720">
    <property type="entry name" value="NAD(P)-binding Rossmann-like Domain"/>
    <property type="match status" value="1"/>
</dbReference>
<evidence type="ECO:0000256" key="1">
    <source>
        <dbReference type="ARBA" id="ARBA00006484"/>
    </source>
</evidence>
<proteinExistence type="inferred from homology"/>
<accession>A0ABN7RRL3</accession>
<reference evidence="3 4" key="1">
    <citation type="submission" date="2021-04" db="EMBL/GenBank/DDBJ databases">
        <authorList>
            <person name="Bliznina A."/>
        </authorList>
    </citation>
    <scope>NUCLEOTIDE SEQUENCE [LARGE SCALE GENOMIC DNA]</scope>
</reference>
<dbReference type="Proteomes" id="UP001158576">
    <property type="component" value="Chromosome PAR"/>
</dbReference>
<dbReference type="Pfam" id="PF00106">
    <property type="entry name" value="adh_short"/>
    <property type="match status" value="1"/>
</dbReference>
<dbReference type="SUPFAM" id="SSF51735">
    <property type="entry name" value="NAD(P)-binding Rossmann-fold domains"/>
    <property type="match status" value="1"/>
</dbReference>
<sequence>MASKIALITGASSGIGLEIARGLAKAQHYVFLGCRSKVKGEAALKEIHRSDPSSKITVRDGLELSDLESVRHWADKIKNELSLNNDKIGVLVCNAGVMHHPFQLTKDGFETHMQVNYLSHYVLIKELQEVLKGGKVVFTTSSLYKNADPSLPYLSHSPEKTPDYEKSGGVSAYSQSKMAMNQCAIALTAAMPDITFVLTSPGVVRTDLARHMAGKSGFHKVMVNTFWHGIGRLILHSPESGARPGLTACGDSTIKSGTYLTQKGPEELTKECIDPEAISTIIEKTEKLLSAGTEV</sequence>
<evidence type="ECO:0000256" key="2">
    <source>
        <dbReference type="ARBA" id="ARBA00023002"/>
    </source>
</evidence>
<keyword evidence="4" id="KW-1185">Reference proteome</keyword>
<comment type="similarity">
    <text evidence="1">Belongs to the short-chain dehydrogenases/reductases (SDR) family.</text>
</comment>
<protein>
    <submittedName>
        <fullName evidence="3">Oidioi.mRNA.OKI2018_I69.PAR.g9814.t1.cds</fullName>
    </submittedName>
</protein>
<gene>
    <name evidence="3" type="ORF">OKIOD_LOCUS1372</name>
</gene>
<dbReference type="InterPro" id="IPR002347">
    <property type="entry name" value="SDR_fam"/>
</dbReference>
<dbReference type="InterPro" id="IPR036291">
    <property type="entry name" value="NAD(P)-bd_dom_sf"/>
</dbReference>
<dbReference type="PRINTS" id="PR00081">
    <property type="entry name" value="GDHRDH"/>
</dbReference>